<feature type="chain" id="PRO_5047016801" description="Cysteine rich repeat-containing protein" evidence="1">
    <location>
        <begin position="25"/>
        <end position="88"/>
    </location>
</feature>
<keyword evidence="3" id="KW-1185">Reference proteome</keyword>
<keyword evidence="1" id="KW-0732">Signal</keyword>
<name>A0ABS7TG92_9GAMM</name>
<gene>
    <name evidence="2" type="ORF">K7B09_11130</name>
</gene>
<sequence>MIRSFKITLPFILACAALAPTAHADSVNGGKGAAEQCVKYQHARSDKQIASCCADMLDGAGGKAAQQECVKSGKAMVSEKKVAAPSKG</sequence>
<feature type="signal peptide" evidence="1">
    <location>
        <begin position="1"/>
        <end position="24"/>
    </location>
</feature>
<protein>
    <recommendedName>
        <fullName evidence="4">Cysteine rich repeat-containing protein</fullName>
    </recommendedName>
</protein>
<comment type="caution">
    <text evidence="2">The sequence shown here is derived from an EMBL/GenBank/DDBJ whole genome shotgun (WGS) entry which is preliminary data.</text>
</comment>
<accession>A0ABS7TG92</accession>
<evidence type="ECO:0000313" key="2">
    <source>
        <dbReference type="EMBL" id="MBZ4186872.1"/>
    </source>
</evidence>
<reference evidence="2" key="1">
    <citation type="submission" date="2021-09" db="EMBL/GenBank/DDBJ databases">
        <authorList>
            <person name="Wu T."/>
            <person name="Guo S.Z."/>
        </authorList>
    </citation>
    <scope>NUCLEOTIDE SEQUENCE</scope>
    <source>
        <strain evidence="2">RSS-23</strain>
    </source>
</reference>
<evidence type="ECO:0008006" key="4">
    <source>
        <dbReference type="Google" id="ProtNLM"/>
    </source>
</evidence>
<evidence type="ECO:0000313" key="3">
    <source>
        <dbReference type="Proteomes" id="UP001430290"/>
    </source>
</evidence>
<dbReference type="RefSeq" id="WP_223629551.1">
    <property type="nucleotide sequence ID" value="NZ_JAIQDJ010000008.1"/>
</dbReference>
<organism evidence="2 3">
    <name type="scientific">Thermomonas beijingensis</name>
    <dbReference type="NCBI Taxonomy" id="2872701"/>
    <lineage>
        <taxon>Bacteria</taxon>
        <taxon>Pseudomonadati</taxon>
        <taxon>Pseudomonadota</taxon>
        <taxon>Gammaproteobacteria</taxon>
        <taxon>Lysobacterales</taxon>
        <taxon>Lysobacteraceae</taxon>
        <taxon>Thermomonas</taxon>
    </lineage>
</organism>
<evidence type="ECO:0000256" key="1">
    <source>
        <dbReference type="SAM" id="SignalP"/>
    </source>
</evidence>
<proteinExistence type="predicted"/>
<dbReference type="EMBL" id="JAIQDJ010000008">
    <property type="protein sequence ID" value="MBZ4186872.1"/>
    <property type="molecule type" value="Genomic_DNA"/>
</dbReference>
<dbReference type="Proteomes" id="UP001430290">
    <property type="component" value="Unassembled WGS sequence"/>
</dbReference>